<gene>
    <name evidence="3" type="ORF">BJ968_000609</name>
</gene>
<keyword evidence="2" id="KW-0812">Transmembrane</keyword>
<accession>A0A7Y9AT91</accession>
<feature type="compositionally biased region" description="Basic and acidic residues" evidence="1">
    <location>
        <begin position="82"/>
        <end position="94"/>
    </location>
</feature>
<protein>
    <submittedName>
        <fullName evidence="3">Uncharacterized protein</fullName>
    </submittedName>
</protein>
<keyword evidence="2" id="KW-1133">Transmembrane helix</keyword>
<organism evidence="3 4">
    <name type="scientific">Kineococcus aurantiacus</name>
    <dbReference type="NCBI Taxonomy" id="37633"/>
    <lineage>
        <taxon>Bacteria</taxon>
        <taxon>Bacillati</taxon>
        <taxon>Actinomycetota</taxon>
        <taxon>Actinomycetes</taxon>
        <taxon>Kineosporiales</taxon>
        <taxon>Kineosporiaceae</taxon>
        <taxon>Kineococcus</taxon>
    </lineage>
</organism>
<sequence length="212" mass="22157">MPPTPDDGSGPLDVDAAFAEIVARWGEDAPGHEDGRGADDADGEDAASRGPRHLADADPSGDTPADTSRGASPGEVAGGSPEDQRGTDDPEARARLVRPATPLPPPPREDVPDARPFTPRQRDDEPIELRSLSEESFVPADPAPLPRDVLGWAAWIAVVGAPLFLLVAALAWQDVPRLLTAITAAVFVAGFATLVVRLPSSRDDDDDDGAVV</sequence>
<evidence type="ECO:0000313" key="3">
    <source>
        <dbReference type="EMBL" id="NYD21069.1"/>
    </source>
</evidence>
<name>A0A7Y9AT91_9ACTN</name>
<comment type="caution">
    <text evidence="3">The sequence shown here is derived from an EMBL/GenBank/DDBJ whole genome shotgun (WGS) entry which is preliminary data.</text>
</comment>
<evidence type="ECO:0000256" key="2">
    <source>
        <dbReference type="SAM" id="Phobius"/>
    </source>
</evidence>
<feature type="region of interest" description="Disordered" evidence="1">
    <location>
        <begin position="1"/>
        <end position="125"/>
    </location>
</feature>
<keyword evidence="4" id="KW-1185">Reference proteome</keyword>
<dbReference type="AlphaFoldDB" id="A0A7Y9AT91"/>
<evidence type="ECO:0000256" key="1">
    <source>
        <dbReference type="SAM" id="MobiDB-lite"/>
    </source>
</evidence>
<feature type="transmembrane region" description="Helical" evidence="2">
    <location>
        <begin position="149"/>
        <end position="172"/>
    </location>
</feature>
<feature type="compositionally biased region" description="Basic and acidic residues" evidence="1">
    <location>
        <begin position="25"/>
        <end position="39"/>
    </location>
</feature>
<dbReference type="RefSeq" id="WP_179749113.1">
    <property type="nucleotide sequence ID" value="NZ_BAAAGN010000038.1"/>
</dbReference>
<dbReference type="EMBL" id="JACCBB010000001">
    <property type="protein sequence ID" value="NYD21069.1"/>
    <property type="molecule type" value="Genomic_DNA"/>
</dbReference>
<reference evidence="3 4" key="1">
    <citation type="submission" date="2020-07" db="EMBL/GenBank/DDBJ databases">
        <title>Sequencing the genomes of 1000 actinobacteria strains.</title>
        <authorList>
            <person name="Klenk H.-P."/>
        </authorList>
    </citation>
    <scope>NUCLEOTIDE SEQUENCE [LARGE SCALE GENOMIC DNA]</scope>
    <source>
        <strain evidence="3 4">DSM 7487</strain>
    </source>
</reference>
<feature type="transmembrane region" description="Helical" evidence="2">
    <location>
        <begin position="178"/>
        <end position="196"/>
    </location>
</feature>
<keyword evidence="2" id="KW-0472">Membrane</keyword>
<proteinExistence type="predicted"/>
<dbReference type="Proteomes" id="UP000521922">
    <property type="component" value="Unassembled WGS sequence"/>
</dbReference>
<evidence type="ECO:0000313" key="4">
    <source>
        <dbReference type="Proteomes" id="UP000521922"/>
    </source>
</evidence>